<feature type="region of interest" description="Disordered" evidence="1">
    <location>
        <begin position="1"/>
        <end position="81"/>
    </location>
</feature>
<organism evidence="2">
    <name type="scientific">Ditylum brightwellii</name>
    <dbReference type="NCBI Taxonomy" id="49249"/>
    <lineage>
        <taxon>Eukaryota</taxon>
        <taxon>Sar</taxon>
        <taxon>Stramenopiles</taxon>
        <taxon>Ochrophyta</taxon>
        <taxon>Bacillariophyta</taxon>
        <taxon>Mediophyceae</taxon>
        <taxon>Lithodesmiophycidae</taxon>
        <taxon>Lithodesmiales</taxon>
        <taxon>Lithodesmiaceae</taxon>
        <taxon>Ditylum</taxon>
    </lineage>
</organism>
<feature type="compositionally biased region" description="Polar residues" evidence="1">
    <location>
        <begin position="258"/>
        <end position="268"/>
    </location>
</feature>
<proteinExistence type="predicted"/>
<dbReference type="EMBL" id="HBNS01024059">
    <property type="protein sequence ID" value="CAE4614985.1"/>
    <property type="molecule type" value="Transcribed_RNA"/>
</dbReference>
<accession>A0A7S4RJ17</accession>
<evidence type="ECO:0000256" key="1">
    <source>
        <dbReference type="SAM" id="MobiDB-lite"/>
    </source>
</evidence>
<sequence>MSNNSRNFGQLSSKASRFVNTTSRSMIDRTTNIMKTNNKQMNSSSTSTYTSTSVFSSIPSGLPTRVGPRGPHRDSATNNKRKEEEAALKALELCAALERRQYRDTALNKMEMTDDARDDPKGLEYFRKNRVERNYKLEQGANSLAGRMVRRSNSSQKEEFSFSKRVTRASSLPSVIARQTSDRSNSHVASDLPEENLSIFDSLSQQAKQDDIPTKRRNSLLGTVMRRKEKQGKNDYIQSSNKENDGTGGKGVMDFYDTTPTATSSARQRISEARMKKREMERRFAASLGRAIKSPTRRSNSITTTTTTTTDSTMSNSFSSKETTYDVGTQMATHIPEDDLLGFGVTTRRTPRKAQTIAAADEVISQNNLNRTTTSNRRLNIGDGSNSGGWPGRDGSGGGGGEDMDFLGLQTKSSGHYNPYVASPAAAATTTTSRMQTNQRRTSAGAARRNVNKRATDIDWLSDINDGSAQPHLVDYIRLA</sequence>
<feature type="region of interest" description="Disordered" evidence="1">
    <location>
        <begin position="428"/>
        <end position="449"/>
    </location>
</feature>
<dbReference type="AlphaFoldDB" id="A0A7S4RJ17"/>
<feature type="compositionally biased region" description="Polar residues" evidence="1">
    <location>
        <begin position="1"/>
        <end position="42"/>
    </location>
</feature>
<feature type="compositionally biased region" description="Basic and acidic residues" evidence="1">
    <location>
        <begin position="71"/>
        <end position="81"/>
    </location>
</feature>
<feature type="compositionally biased region" description="Low complexity" evidence="1">
    <location>
        <begin position="43"/>
        <end position="57"/>
    </location>
</feature>
<feature type="compositionally biased region" description="Gly residues" evidence="1">
    <location>
        <begin position="385"/>
        <end position="401"/>
    </location>
</feature>
<protein>
    <submittedName>
        <fullName evidence="2">Uncharacterized protein</fullName>
    </submittedName>
</protein>
<feature type="region of interest" description="Disordered" evidence="1">
    <location>
        <begin position="290"/>
        <end position="319"/>
    </location>
</feature>
<evidence type="ECO:0000313" key="2">
    <source>
        <dbReference type="EMBL" id="CAE4614985.1"/>
    </source>
</evidence>
<gene>
    <name evidence="2" type="ORF">DBRI00130_LOCUS18980</name>
</gene>
<reference evidence="2" key="1">
    <citation type="submission" date="2021-01" db="EMBL/GenBank/DDBJ databases">
        <authorList>
            <person name="Corre E."/>
            <person name="Pelletier E."/>
            <person name="Niang G."/>
            <person name="Scheremetjew M."/>
            <person name="Finn R."/>
            <person name="Kale V."/>
            <person name="Holt S."/>
            <person name="Cochrane G."/>
            <person name="Meng A."/>
            <person name="Brown T."/>
            <person name="Cohen L."/>
        </authorList>
    </citation>
    <scope>NUCLEOTIDE SEQUENCE</scope>
    <source>
        <strain evidence="2">GSO104</strain>
    </source>
</reference>
<feature type="region of interest" description="Disordered" evidence="1">
    <location>
        <begin position="227"/>
        <end position="269"/>
    </location>
</feature>
<feature type="region of interest" description="Disordered" evidence="1">
    <location>
        <begin position="374"/>
        <end position="405"/>
    </location>
</feature>
<feature type="compositionally biased region" description="Polar residues" evidence="1">
    <location>
        <begin position="433"/>
        <end position="442"/>
    </location>
</feature>
<name>A0A7S4RJ17_9STRA</name>
<feature type="compositionally biased region" description="Low complexity" evidence="1">
    <location>
        <begin position="297"/>
        <end position="319"/>
    </location>
</feature>